<keyword evidence="1" id="KW-0732">Signal</keyword>
<dbReference type="InParanoid" id="Q4N2C6"/>
<proteinExistence type="predicted"/>
<name>Q4N2C6_THEPA</name>
<dbReference type="Pfam" id="PF04385">
    <property type="entry name" value="FAINT"/>
    <property type="match status" value="2"/>
</dbReference>
<reference evidence="2 3" key="1">
    <citation type="journal article" date="2005" name="Science">
        <title>Genome sequence of Theileria parva, a bovine pathogen that transforms lymphocytes.</title>
        <authorList>
            <person name="Gardner M.J."/>
            <person name="Bishop R."/>
            <person name="Shah T."/>
            <person name="de Villiers E.P."/>
            <person name="Carlton J.M."/>
            <person name="Hall N."/>
            <person name="Ren Q."/>
            <person name="Paulsen I.T."/>
            <person name="Pain A."/>
            <person name="Berriman M."/>
            <person name="Wilson R.J.M."/>
            <person name="Sato S."/>
            <person name="Ralph S.A."/>
            <person name="Mann D.J."/>
            <person name="Xiong Z."/>
            <person name="Shallom S.J."/>
            <person name="Weidman J."/>
            <person name="Jiang L."/>
            <person name="Lynn J."/>
            <person name="Weaver B."/>
            <person name="Shoaibi A."/>
            <person name="Domingo A.R."/>
            <person name="Wasawo D."/>
            <person name="Crabtree J."/>
            <person name="Wortman J.R."/>
            <person name="Haas B."/>
            <person name="Angiuoli S.V."/>
            <person name="Creasy T.H."/>
            <person name="Lu C."/>
            <person name="Suh B."/>
            <person name="Silva J.C."/>
            <person name="Utterback T.R."/>
            <person name="Feldblyum T.V."/>
            <person name="Pertea M."/>
            <person name="Allen J."/>
            <person name="Nierman W.C."/>
            <person name="Taracha E.L.N."/>
            <person name="Salzberg S.L."/>
            <person name="White O.R."/>
            <person name="Fitzhugh H.A."/>
            <person name="Morzaria S."/>
            <person name="Venter J.C."/>
            <person name="Fraser C.M."/>
            <person name="Nene V."/>
        </authorList>
    </citation>
    <scope>NUCLEOTIDE SEQUENCE [LARGE SCALE GENOMIC DNA]</scope>
    <source>
        <strain evidence="2 3">Muguga</strain>
    </source>
</reference>
<feature type="chain" id="PRO_5004240729" evidence="1">
    <location>
        <begin position="19"/>
        <end position="435"/>
    </location>
</feature>
<dbReference type="InterPro" id="IPR007480">
    <property type="entry name" value="DUF529"/>
</dbReference>
<evidence type="ECO:0000313" key="2">
    <source>
        <dbReference type="EMBL" id="EAN31777.1"/>
    </source>
</evidence>
<dbReference type="EMBL" id="AAGK01000004">
    <property type="protein sequence ID" value="EAN31777.1"/>
    <property type="molecule type" value="Genomic_DNA"/>
</dbReference>
<accession>Q4N2C6</accession>
<dbReference type="KEGG" id="tpv:TP04_0425"/>
<gene>
    <name evidence="2" type="ordered locus">TP04_0425</name>
</gene>
<dbReference type="AlphaFoldDB" id="Q4N2C6"/>
<dbReference type="OMA" id="SGKEHYL"/>
<dbReference type="VEuPathDB" id="PiroplasmaDB:TpMuguga_04g00425"/>
<evidence type="ECO:0000313" key="3">
    <source>
        <dbReference type="Proteomes" id="UP000001949"/>
    </source>
</evidence>
<sequence length="435" mass="50913">MWQKYMFFVLLLLNLVLGEPDRFALNLFGSDESRYVTETARFDNVTYTVYKPLKEKLITSVLFGDETVWTSSCEQETARLVLLSLKVGMPFLLYVKSELAGPKHYYYYLESYKWYKTSFGHYCDLLNKYKADVETQEFTLNLDLTQSSEKVFYSSTTNFKKFDSFFVENSLVDEWKTEFAATQVYHNVTPLWFATKPGERAVAAWAYKSGKEHYLARLLVRNADFKFRFFNFLKVGKTWTSLEQQPFTFLKSDDSVFPEDFYYPEYLNNSPSPTYFMVSSVNLSEKTSLTQPSDFVDDSFEYRPESKPESYDFRHFNAPIPFTKLVRLDFSKRVPNSVASYVTGQFDNKLSVQSFYPTFGKFFGVVRDGNHVIFERNVDVEACVGVHFYNKDKQKYLADVLVYSPHNSRSEYHVKLDGRWSPVSKVVFTDLMNNL</sequence>
<dbReference type="Proteomes" id="UP000001949">
    <property type="component" value="Unassembled WGS sequence"/>
</dbReference>
<evidence type="ECO:0000256" key="1">
    <source>
        <dbReference type="SAM" id="SignalP"/>
    </source>
</evidence>
<dbReference type="RefSeq" id="XP_764060.1">
    <property type="nucleotide sequence ID" value="XM_758967.1"/>
</dbReference>
<dbReference type="eggNOG" id="ENOG502TN4H">
    <property type="taxonomic scope" value="Eukaryota"/>
</dbReference>
<keyword evidence="3" id="KW-1185">Reference proteome</keyword>
<dbReference type="GeneID" id="3500557"/>
<protein>
    <submittedName>
        <fullName evidence="2">Uncharacterized protein</fullName>
    </submittedName>
</protein>
<comment type="caution">
    <text evidence="2">The sequence shown here is derived from an EMBL/GenBank/DDBJ whole genome shotgun (WGS) entry which is preliminary data.</text>
</comment>
<feature type="signal peptide" evidence="1">
    <location>
        <begin position="1"/>
        <end position="18"/>
    </location>
</feature>
<organism evidence="2 3">
    <name type="scientific">Theileria parva</name>
    <name type="common">East coast fever infection agent</name>
    <dbReference type="NCBI Taxonomy" id="5875"/>
    <lineage>
        <taxon>Eukaryota</taxon>
        <taxon>Sar</taxon>
        <taxon>Alveolata</taxon>
        <taxon>Apicomplexa</taxon>
        <taxon>Aconoidasida</taxon>
        <taxon>Piroplasmida</taxon>
        <taxon>Theileriidae</taxon>
        <taxon>Theileria</taxon>
    </lineage>
</organism>